<keyword evidence="2" id="KW-0812">Transmembrane</keyword>
<feature type="compositionally biased region" description="Pro residues" evidence="1">
    <location>
        <begin position="73"/>
        <end position="88"/>
    </location>
</feature>
<proteinExistence type="predicted"/>
<keyword evidence="2" id="KW-0472">Membrane</keyword>
<dbReference type="EMBL" id="BAAAJK010000001">
    <property type="protein sequence ID" value="GAA1380534.1"/>
    <property type="molecule type" value="Genomic_DNA"/>
</dbReference>
<dbReference type="Proteomes" id="UP001501414">
    <property type="component" value="Unassembled WGS sequence"/>
</dbReference>
<keyword evidence="4" id="KW-1185">Reference proteome</keyword>
<dbReference type="RefSeq" id="WP_344017928.1">
    <property type="nucleotide sequence ID" value="NZ_BAAAJK010000001.1"/>
</dbReference>
<keyword evidence="2" id="KW-1133">Transmembrane helix</keyword>
<accession>A0ABP4I8N7</accession>
<organism evidence="3 4">
    <name type="scientific">Pseudonocardia kongjuensis</name>
    <dbReference type="NCBI Taxonomy" id="102227"/>
    <lineage>
        <taxon>Bacteria</taxon>
        <taxon>Bacillati</taxon>
        <taxon>Actinomycetota</taxon>
        <taxon>Actinomycetes</taxon>
        <taxon>Pseudonocardiales</taxon>
        <taxon>Pseudonocardiaceae</taxon>
        <taxon>Pseudonocardia</taxon>
    </lineage>
</organism>
<reference evidence="4" key="1">
    <citation type="journal article" date="2019" name="Int. J. Syst. Evol. Microbiol.">
        <title>The Global Catalogue of Microorganisms (GCM) 10K type strain sequencing project: providing services to taxonomists for standard genome sequencing and annotation.</title>
        <authorList>
            <consortium name="The Broad Institute Genomics Platform"/>
            <consortium name="The Broad Institute Genome Sequencing Center for Infectious Disease"/>
            <person name="Wu L."/>
            <person name="Ma J."/>
        </authorList>
    </citation>
    <scope>NUCLEOTIDE SEQUENCE [LARGE SCALE GENOMIC DNA]</scope>
    <source>
        <strain evidence="4">JCM 11896</strain>
    </source>
</reference>
<feature type="region of interest" description="Disordered" evidence="1">
    <location>
        <begin position="66"/>
        <end position="92"/>
    </location>
</feature>
<gene>
    <name evidence="3" type="ORF">GCM10009613_05060</name>
</gene>
<evidence type="ECO:0000256" key="1">
    <source>
        <dbReference type="SAM" id="MobiDB-lite"/>
    </source>
</evidence>
<sequence length="214" mass="22662">MDRCDSCGGTLRADALFCPGCGSSAQDPRQAADRPGGWSRGSAAALIAAAIVLTVAVGGGTVLMLRPATQTDDPPPPPYTSYPSPTTPTAPSAADTLRELADADRPYADQLVGYWVPQVSSKQVGVDGYDASSILREHRSTGSTRPDTPFLLVRSEDFSSFRSGGFWVTVAAVPHYTADEANQWCDSQGYPARDCYAKRLSHTEGYSGNAKPRG</sequence>
<evidence type="ECO:0008006" key="5">
    <source>
        <dbReference type="Google" id="ProtNLM"/>
    </source>
</evidence>
<comment type="caution">
    <text evidence="3">The sequence shown here is derived from an EMBL/GenBank/DDBJ whole genome shotgun (WGS) entry which is preliminary data.</text>
</comment>
<feature type="transmembrane region" description="Helical" evidence="2">
    <location>
        <begin position="43"/>
        <end position="65"/>
    </location>
</feature>
<evidence type="ECO:0000313" key="3">
    <source>
        <dbReference type="EMBL" id="GAA1380534.1"/>
    </source>
</evidence>
<evidence type="ECO:0000256" key="2">
    <source>
        <dbReference type="SAM" id="Phobius"/>
    </source>
</evidence>
<name>A0ABP4I8N7_9PSEU</name>
<evidence type="ECO:0000313" key="4">
    <source>
        <dbReference type="Proteomes" id="UP001501414"/>
    </source>
</evidence>
<protein>
    <recommendedName>
        <fullName evidence="5">Zinc ribbon domain-containing protein</fullName>
    </recommendedName>
</protein>